<dbReference type="Pfam" id="PF19054">
    <property type="entry name" value="DUF5753"/>
    <property type="match status" value="1"/>
</dbReference>
<proteinExistence type="predicted"/>
<sequence>MVNPTIQRRRLGIALKHAREQAGMTQDEAAAAIESAASKISRIELGQSGVRPTDLTLLINAYGVPEAVATSMRELAKAGRQRGRWSSYREQLPAWFRTFVDLEGDASEIRSYQAEIIPGTLQTEAYIRAILTSPGTPDEEALNQQVKIRLARQSIIDEHTELAYVLSESAVRRMVGGPDTMRDQLAHLVALSQRPHVTIQVLPFAAQTYAVSSFSFVILRFDQDSASDVIYTETFTDADYLDRPDLVRAYTKLWDDLRAAALGPRAVAFSERDALTRYFVE</sequence>
<organism evidence="2 3">
    <name type="scientific">Actinoplanes lobatus</name>
    <dbReference type="NCBI Taxonomy" id="113568"/>
    <lineage>
        <taxon>Bacteria</taxon>
        <taxon>Bacillati</taxon>
        <taxon>Actinomycetota</taxon>
        <taxon>Actinomycetes</taxon>
        <taxon>Micromonosporales</taxon>
        <taxon>Micromonosporaceae</taxon>
        <taxon>Actinoplanes</taxon>
    </lineage>
</organism>
<accession>A0A7W7HR51</accession>
<evidence type="ECO:0000259" key="1">
    <source>
        <dbReference type="PROSITE" id="PS50943"/>
    </source>
</evidence>
<gene>
    <name evidence="2" type="ORF">BJ964_009286</name>
</gene>
<dbReference type="CDD" id="cd00093">
    <property type="entry name" value="HTH_XRE"/>
    <property type="match status" value="1"/>
</dbReference>
<dbReference type="RefSeq" id="WP_188126579.1">
    <property type="nucleotide sequence ID" value="NZ_JACHNC010000001.1"/>
</dbReference>
<dbReference type="InterPro" id="IPR043917">
    <property type="entry name" value="DUF5753"/>
</dbReference>
<evidence type="ECO:0000313" key="3">
    <source>
        <dbReference type="Proteomes" id="UP000590511"/>
    </source>
</evidence>
<name>A0A7W7HR51_9ACTN</name>
<dbReference type="InterPro" id="IPR001387">
    <property type="entry name" value="Cro/C1-type_HTH"/>
</dbReference>
<protein>
    <submittedName>
        <fullName evidence="2">Transcriptional regulator with XRE-family HTH domain</fullName>
    </submittedName>
</protein>
<reference evidence="2 3" key="1">
    <citation type="submission" date="2020-08" db="EMBL/GenBank/DDBJ databases">
        <title>Sequencing the genomes of 1000 actinobacteria strains.</title>
        <authorList>
            <person name="Klenk H.-P."/>
        </authorList>
    </citation>
    <scope>NUCLEOTIDE SEQUENCE [LARGE SCALE GENOMIC DNA]</scope>
    <source>
        <strain evidence="2 3">DSM 43150</strain>
    </source>
</reference>
<dbReference type="EMBL" id="JACHNC010000001">
    <property type="protein sequence ID" value="MBB4755125.1"/>
    <property type="molecule type" value="Genomic_DNA"/>
</dbReference>
<comment type="caution">
    <text evidence="2">The sequence shown here is derived from an EMBL/GenBank/DDBJ whole genome shotgun (WGS) entry which is preliminary data.</text>
</comment>
<dbReference type="SMART" id="SM00530">
    <property type="entry name" value="HTH_XRE"/>
    <property type="match status" value="1"/>
</dbReference>
<dbReference type="AlphaFoldDB" id="A0A7W7HR51"/>
<dbReference type="Proteomes" id="UP000590511">
    <property type="component" value="Unassembled WGS sequence"/>
</dbReference>
<dbReference type="Pfam" id="PF13560">
    <property type="entry name" value="HTH_31"/>
    <property type="match status" value="1"/>
</dbReference>
<dbReference type="SUPFAM" id="SSF47413">
    <property type="entry name" value="lambda repressor-like DNA-binding domains"/>
    <property type="match status" value="1"/>
</dbReference>
<dbReference type="PROSITE" id="PS50943">
    <property type="entry name" value="HTH_CROC1"/>
    <property type="match status" value="1"/>
</dbReference>
<dbReference type="Gene3D" id="1.10.260.40">
    <property type="entry name" value="lambda repressor-like DNA-binding domains"/>
    <property type="match status" value="1"/>
</dbReference>
<feature type="domain" description="HTH cro/C1-type" evidence="1">
    <location>
        <begin position="15"/>
        <end position="69"/>
    </location>
</feature>
<evidence type="ECO:0000313" key="2">
    <source>
        <dbReference type="EMBL" id="MBB4755125.1"/>
    </source>
</evidence>
<dbReference type="GO" id="GO:0003677">
    <property type="term" value="F:DNA binding"/>
    <property type="evidence" value="ECO:0007669"/>
    <property type="project" value="InterPro"/>
</dbReference>
<dbReference type="InterPro" id="IPR010982">
    <property type="entry name" value="Lambda_DNA-bd_dom_sf"/>
</dbReference>